<evidence type="ECO:0000313" key="2">
    <source>
        <dbReference type="Proteomes" id="UP001153678"/>
    </source>
</evidence>
<sequence>MILTTPILQPTRDTKQFQGAESLSEPVKIGFEIELDLSLIESTFPEFQPNTCDLTTIKKNFCQLVNILTFPIEYGSGYYWEIRQIYLVTRKKEFTGCVMHAIDRRLKDKKLKSTGYLKNKAIETHQQFNFIELLWIPNSSTGSLCPDDKFKEVINMHIEISERNNTGDEIIVKLTYYEKVFNSALKLYQREKDNIHYVKSFDSLIKSVIQAVEECEKKLAVHTQQST</sequence>
<evidence type="ECO:0000313" key="1">
    <source>
        <dbReference type="EMBL" id="CAI2182163.1"/>
    </source>
</evidence>
<dbReference type="Proteomes" id="UP001153678">
    <property type="component" value="Unassembled WGS sequence"/>
</dbReference>
<accession>A0A9W4WS51</accession>
<dbReference type="OrthoDB" id="2388134at2759"/>
<organism evidence="1 2">
    <name type="scientific">Funneliformis geosporum</name>
    <dbReference type="NCBI Taxonomy" id="1117311"/>
    <lineage>
        <taxon>Eukaryota</taxon>
        <taxon>Fungi</taxon>
        <taxon>Fungi incertae sedis</taxon>
        <taxon>Mucoromycota</taxon>
        <taxon>Glomeromycotina</taxon>
        <taxon>Glomeromycetes</taxon>
        <taxon>Glomerales</taxon>
        <taxon>Glomeraceae</taxon>
        <taxon>Funneliformis</taxon>
    </lineage>
</organism>
<protein>
    <submittedName>
        <fullName evidence="1">7573_t:CDS:1</fullName>
    </submittedName>
</protein>
<dbReference type="AlphaFoldDB" id="A0A9W4WS51"/>
<keyword evidence="2" id="KW-1185">Reference proteome</keyword>
<proteinExistence type="predicted"/>
<comment type="caution">
    <text evidence="1">The sequence shown here is derived from an EMBL/GenBank/DDBJ whole genome shotgun (WGS) entry which is preliminary data.</text>
</comment>
<name>A0A9W4WS51_9GLOM</name>
<gene>
    <name evidence="1" type="ORF">FWILDA_LOCUS10444</name>
</gene>
<dbReference type="EMBL" id="CAMKVN010002681">
    <property type="protein sequence ID" value="CAI2182163.1"/>
    <property type="molecule type" value="Genomic_DNA"/>
</dbReference>
<reference evidence="1" key="1">
    <citation type="submission" date="2022-08" db="EMBL/GenBank/DDBJ databases">
        <authorList>
            <person name="Kallberg Y."/>
            <person name="Tangrot J."/>
            <person name="Rosling A."/>
        </authorList>
    </citation>
    <scope>NUCLEOTIDE SEQUENCE</scope>
    <source>
        <strain evidence="1">Wild A</strain>
    </source>
</reference>